<dbReference type="EMBL" id="CAXHTB010000009">
    <property type="protein sequence ID" value="CAL0311743.1"/>
    <property type="molecule type" value="Genomic_DNA"/>
</dbReference>
<dbReference type="Proteomes" id="UP001497480">
    <property type="component" value="Unassembled WGS sequence"/>
</dbReference>
<comment type="caution">
    <text evidence="1">The sequence shown here is derived from an EMBL/GenBank/DDBJ whole genome shotgun (WGS) entry which is preliminary data.</text>
</comment>
<proteinExistence type="predicted"/>
<evidence type="ECO:0000313" key="1">
    <source>
        <dbReference type="EMBL" id="CAL0311743.1"/>
    </source>
</evidence>
<accession>A0AAV1WR17</accession>
<sequence>MNLKRLSSTGCNLVDGIRTCLQVLYDDGVVCSRVIYRPHLLCLPVTLTKQLQYEALHCGRGAEGDNVSKADARMVEIFTTHRNVWQAEEKPRECYGVEKRENVEEVMYQDENEEYVQYQKLENNGFDSESSKLLPHKASKFLGVYSW</sequence>
<dbReference type="AlphaFoldDB" id="A0AAV1WR17"/>
<organism evidence="1 2">
    <name type="scientific">Lupinus luteus</name>
    <name type="common">European yellow lupine</name>
    <dbReference type="NCBI Taxonomy" id="3873"/>
    <lineage>
        <taxon>Eukaryota</taxon>
        <taxon>Viridiplantae</taxon>
        <taxon>Streptophyta</taxon>
        <taxon>Embryophyta</taxon>
        <taxon>Tracheophyta</taxon>
        <taxon>Spermatophyta</taxon>
        <taxon>Magnoliopsida</taxon>
        <taxon>eudicotyledons</taxon>
        <taxon>Gunneridae</taxon>
        <taxon>Pentapetalae</taxon>
        <taxon>rosids</taxon>
        <taxon>fabids</taxon>
        <taxon>Fabales</taxon>
        <taxon>Fabaceae</taxon>
        <taxon>Papilionoideae</taxon>
        <taxon>50 kb inversion clade</taxon>
        <taxon>genistoids sensu lato</taxon>
        <taxon>core genistoids</taxon>
        <taxon>Genisteae</taxon>
        <taxon>Lupinus</taxon>
    </lineage>
</organism>
<gene>
    <name evidence="1" type="ORF">LLUT_LOCUS12803</name>
</gene>
<reference evidence="1 2" key="1">
    <citation type="submission" date="2024-03" db="EMBL/GenBank/DDBJ databases">
        <authorList>
            <person name="Martinez-Hernandez J."/>
        </authorList>
    </citation>
    <scope>NUCLEOTIDE SEQUENCE [LARGE SCALE GENOMIC DNA]</scope>
</reference>
<keyword evidence="2" id="KW-1185">Reference proteome</keyword>
<evidence type="ECO:0000313" key="2">
    <source>
        <dbReference type="Proteomes" id="UP001497480"/>
    </source>
</evidence>
<protein>
    <submittedName>
        <fullName evidence="1">Uncharacterized protein</fullName>
    </submittedName>
</protein>
<name>A0AAV1WR17_LUPLU</name>